<evidence type="ECO:0000256" key="2">
    <source>
        <dbReference type="SAM" id="MobiDB-lite"/>
    </source>
</evidence>
<name>C1MY90_MICPC</name>
<feature type="compositionally biased region" description="Gly residues" evidence="2">
    <location>
        <begin position="704"/>
        <end position="713"/>
    </location>
</feature>
<feature type="region of interest" description="Disordered" evidence="2">
    <location>
        <begin position="127"/>
        <end position="235"/>
    </location>
</feature>
<dbReference type="AlphaFoldDB" id="C1MY90"/>
<feature type="region of interest" description="Disordered" evidence="2">
    <location>
        <begin position="693"/>
        <end position="728"/>
    </location>
</feature>
<dbReference type="GeneID" id="9685972"/>
<evidence type="ECO:0000256" key="1">
    <source>
        <dbReference type="SAM" id="Coils"/>
    </source>
</evidence>
<dbReference type="Proteomes" id="UP000001876">
    <property type="component" value="Unassembled WGS sequence"/>
</dbReference>
<feature type="coiled-coil region" evidence="1">
    <location>
        <begin position="505"/>
        <end position="572"/>
    </location>
</feature>
<protein>
    <submittedName>
        <fullName evidence="3">Predicted protein</fullName>
    </submittedName>
</protein>
<sequence>MPGGTASHASSGLQCCMRRPGVADSTPRRPRGARSVADDIAIHSPGTFVATTTTAVTRRETTTTTTKTDETRDLAARLASALDVGATSLVDIENAGAVASAKAAATPSRSPNGAAARRALTDIANAQRRASAAGVRSRSPSVSALPLTPTSASAPRRRDTETTKPGAAGSLATAAARAAAKLRNGASASATPPPQTTTTKDDVAAYDTPGITDGAGGGGAARRRRGAGALEDSPADRIYREYNAYRAEKDAASSSSSSSSSKATVAMAAAMKKKSSPGYRISASVSPTTALVNLATASAMKKKKAPDPVGVVAPLVDFFSNRGHGARGVNVASTSASNGVGGVGVGVGGGNETPTGEEARAAIRALTSRGPHPPLRRRPTDDDDDDDDDDAPPERSPSNASAPARPPPDSKAAAVALASALGRWREAAAVVATRRESEKIQNALADELRAQAKMCDAEVNALAEDVECLTVALGEATEATGTDRGSIARLRWRWAARAGVLAVRAAKDRRDAKKQRNRAKRLEGELSASRERLDAATAARDDARAKLRAEIRAELRDEMRMEAARAAAAEAAEIAKRRIEASVMSGTVNACIERVLRSASSSQMKQVAKARRDATARAVVNLAHMRDRGLETLRLGESGTLNNNGVDPIELVSLIAVHALERCEAHPHGDGARAFYRAARRIELAARACQPDYRGEGKTRGGLTPRGGEGVRGGAHVVETPLREGKEN</sequence>
<organism evidence="4">
    <name type="scientific">Micromonas pusilla (strain CCMP1545)</name>
    <name type="common">Picoplanktonic green alga</name>
    <dbReference type="NCBI Taxonomy" id="564608"/>
    <lineage>
        <taxon>Eukaryota</taxon>
        <taxon>Viridiplantae</taxon>
        <taxon>Chlorophyta</taxon>
        <taxon>Mamiellophyceae</taxon>
        <taxon>Mamiellales</taxon>
        <taxon>Mamiellaceae</taxon>
        <taxon>Micromonas</taxon>
    </lineage>
</organism>
<dbReference type="EMBL" id="GG663742">
    <property type="protein sequence ID" value="EEH55011.1"/>
    <property type="molecule type" value="Genomic_DNA"/>
</dbReference>
<gene>
    <name evidence="3" type="ORF">MICPUCDRAFT_59819</name>
</gene>
<reference evidence="3 4" key="1">
    <citation type="journal article" date="2009" name="Science">
        <title>Green evolution and dynamic adaptations revealed by genomes of the marine picoeukaryotes Micromonas.</title>
        <authorList>
            <person name="Worden A.Z."/>
            <person name="Lee J.H."/>
            <person name="Mock T."/>
            <person name="Rouze P."/>
            <person name="Simmons M.P."/>
            <person name="Aerts A.L."/>
            <person name="Allen A.E."/>
            <person name="Cuvelier M.L."/>
            <person name="Derelle E."/>
            <person name="Everett M.V."/>
            <person name="Foulon E."/>
            <person name="Grimwood J."/>
            <person name="Gundlach H."/>
            <person name="Henrissat B."/>
            <person name="Napoli C."/>
            <person name="McDonald S.M."/>
            <person name="Parker M.S."/>
            <person name="Rombauts S."/>
            <person name="Salamov A."/>
            <person name="Von Dassow P."/>
            <person name="Badger J.H."/>
            <person name="Coutinho P.M."/>
            <person name="Demir E."/>
            <person name="Dubchak I."/>
            <person name="Gentemann C."/>
            <person name="Eikrem W."/>
            <person name="Gready J.E."/>
            <person name="John U."/>
            <person name="Lanier W."/>
            <person name="Lindquist E.A."/>
            <person name="Lucas S."/>
            <person name="Mayer K.F."/>
            <person name="Moreau H."/>
            <person name="Not F."/>
            <person name="Otillar R."/>
            <person name="Panaud O."/>
            <person name="Pangilinan J."/>
            <person name="Paulsen I."/>
            <person name="Piegu B."/>
            <person name="Poliakov A."/>
            <person name="Robbens S."/>
            <person name="Schmutz J."/>
            <person name="Toulza E."/>
            <person name="Wyss T."/>
            <person name="Zelensky A."/>
            <person name="Zhou K."/>
            <person name="Armbrust E.V."/>
            <person name="Bhattacharya D."/>
            <person name="Goodenough U.W."/>
            <person name="Van de Peer Y."/>
            <person name="Grigoriev I.V."/>
        </authorList>
    </citation>
    <scope>NUCLEOTIDE SEQUENCE [LARGE SCALE GENOMIC DNA]</scope>
    <source>
        <strain evidence="3 4">CCMP1545</strain>
    </source>
</reference>
<dbReference type="KEGG" id="mpp:MICPUCDRAFT_59819"/>
<evidence type="ECO:0000313" key="4">
    <source>
        <dbReference type="Proteomes" id="UP000001876"/>
    </source>
</evidence>
<accession>C1MY90</accession>
<dbReference type="RefSeq" id="XP_003060242.1">
    <property type="nucleotide sequence ID" value="XM_003060196.1"/>
</dbReference>
<feature type="compositionally biased region" description="Low complexity" evidence="2">
    <location>
        <begin position="166"/>
        <end position="190"/>
    </location>
</feature>
<dbReference type="OrthoDB" id="10680957at2759"/>
<proteinExistence type="predicted"/>
<feature type="compositionally biased region" description="Acidic residues" evidence="2">
    <location>
        <begin position="381"/>
        <end position="391"/>
    </location>
</feature>
<keyword evidence="1" id="KW-0175">Coiled coil</keyword>
<evidence type="ECO:0000313" key="3">
    <source>
        <dbReference type="EMBL" id="EEH55011.1"/>
    </source>
</evidence>
<feature type="region of interest" description="Disordered" evidence="2">
    <location>
        <begin position="365"/>
        <end position="412"/>
    </location>
</feature>
<feature type="compositionally biased region" description="Low complexity" evidence="2">
    <location>
        <begin position="127"/>
        <end position="144"/>
    </location>
</feature>
<feature type="region of interest" description="Disordered" evidence="2">
    <location>
        <begin position="1"/>
        <end position="44"/>
    </location>
</feature>
<keyword evidence="4" id="KW-1185">Reference proteome</keyword>